<proteinExistence type="inferred from homology"/>
<dbReference type="EMBL" id="QUQM01000001">
    <property type="protein sequence ID" value="KAA8650085.1"/>
    <property type="molecule type" value="Genomic_DNA"/>
</dbReference>
<dbReference type="Gene3D" id="3.30.540.10">
    <property type="entry name" value="Fructose-1,6-Bisphosphatase, subunit A, domain 1"/>
    <property type="match status" value="1"/>
</dbReference>
<keyword evidence="4" id="KW-0378">Hydrolase</keyword>
<evidence type="ECO:0000256" key="4">
    <source>
        <dbReference type="ARBA" id="ARBA00022801"/>
    </source>
</evidence>
<dbReference type="VEuPathDB" id="FungiDB:EYZ11_001313"/>
<feature type="binding site" evidence="6">
    <location>
        <position position="72"/>
    </location>
    <ligand>
        <name>Mg(2+)</name>
        <dbReference type="ChEBI" id="CHEBI:18420"/>
        <label>1</label>
        <note>catalytic</note>
    </ligand>
</feature>
<name>A0A5M9MSP5_9EURO</name>
<evidence type="ECO:0000256" key="5">
    <source>
        <dbReference type="ARBA" id="ARBA00022842"/>
    </source>
</evidence>
<comment type="similarity">
    <text evidence="2">Belongs to the inositol monophosphatase superfamily.</text>
</comment>
<dbReference type="GO" id="GO:0046872">
    <property type="term" value="F:metal ion binding"/>
    <property type="evidence" value="ECO:0007669"/>
    <property type="project" value="UniProtKB-KW"/>
</dbReference>
<feature type="binding site" evidence="6">
    <location>
        <position position="137"/>
    </location>
    <ligand>
        <name>Mg(2+)</name>
        <dbReference type="ChEBI" id="CHEBI:18420"/>
        <label>1</label>
        <note>catalytic</note>
    </ligand>
</feature>
<dbReference type="Pfam" id="PF00459">
    <property type="entry name" value="Inositol_P"/>
    <property type="match status" value="1"/>
</dbReference>
<keyword evidence="3 6" id="KW-0479">Metal-binding</keyword>
<evidence type="ECO:0008006" key="9">
    <source>
        <dbReference type="Google" id="ProtNLM"/>
    </source>
</evidence>
<dbReference type="Proteomes" id="UP000324241">
    <property type="component" value="Unassembled WGS sequence"/>
</dbReference>
<gene>
    <name evidence="7" type="ORF">ATNIH1004_002766</name>
</gene>
<evidence type="ECO:0000256" key="6">
    <source>
        <dbReference type="PIRSR" id="PIRSR600760-2"/>
    </source>
</evidence>
<dbReference type="InterPro" id="IPR051090">
    <property type="entry name" value="Inositol_monoP_superfamily"/>
</dbReference>
<dbReference type="AlphaFoldDB" id="A0A5M9MSP5"/>
<evidence type="ECO:0000256" key="1">
    <source>
        <dbReference type="ARBA" id="ARBA00001946"/>
    </source>
</evidence>
<evidence type="ECO:0000256" key="3">
    <source>
        <dbReference type="ARBA" id="ARBA00022723"/>
    </source>
</evidence>
<evidence type="ECO:0000313" key="7">
    <source>
        <dbReference type="EMBL" id="KAA8650085.1"/>
    </source>
</evidence>
<organism evidence="7 8">
    <name type="scientific">Aspergillus tanneri</name>
    <dbReference type="NCBI Taxonomy" id="1220188"/>
    <lineage>
        <taxon>Eukaryota</taxon>
        <taxon>Fungi</taxon>
        <taxon>Dikarya</taxon>
        <taxon>Ascomycota</taxon>
        <taxon>Pezizomycotina</taxon>
        <taxon>Eurotiomycetes</taxon>
        <taxon>Eurotiomycetidae</taxon>
        <taxon>Eurotiales</taxon>
        <taxon>Aspergillaceae</taxon>
        <taxon>Aspergillus</taxon>
        <taxon>Aspergillus subgen. Circumdati</taxon>
    </lineage>
</organism>
<dbReference type="InterPro" id="IPR000760">
    <property type="entry name" value="Inositol_monophosphatase-like"/>
</dbReference>
<evidence type="ECO:0000256" key="2">
    <source>
        <dbReference type="ARBA" id="ARBA00009759"/>
    </source>
</evidence>
<dbReference type="RefSeq" id="XP_033429446.1">
    <property type="nucleotide sequence ID" value="XM_033567451.1"/>
</dbReference>
<dbReference type="PANTHER" id="PTHR43200">
    <property type="entry name" value="PHOSPHATASE"/>
    <property type="match status" value="1"/>
</dbReference>
<comment type="caution">
    <text evidence="7">The sequence shown here is derived from an EMBL/GenBank/DDBJ whole genome shotgun (WGS) entry which is preliminary data.</text>
</comment>
<dbReference type="CDD" id="cd01517">
    <property type="entry name" value="PAP_phosphatase"/>
    <property type="match status" value="1"/>
</dbReference>
<feature type="binding site" evidence="6">
    <location>
        <position position="296"/>
    </location>
    <ligand>
        <name>Mg(2+)</name>
        <dbReference type="ChEBI" id="CHEBI:18420"/>
        <label>1</label>
        <note>catalytic</note>
    </ligand>
</feature>
<dbReference type="FunFam" id="3.40.190.80:FF:000021">
    <property type="entry name" value="Myo-inositol-1(Or 4)-monophosphatase"/>
    <property type="match status" value="1"/>
</dbReference>
<dbReference type="GO" id="GO:0000103">
    <property type="term" value="P:sulfate assimilation"/>
    <property type="evidence" value="ECO:0007669"/>
    <property type="project" value="TreeGrafter"/>
</dbReference>
<dbReference type="Gene3D" id="3.40.190.80">
    <property type="match status" value="1"/>
</dbReference>
<sequence length="354" mass="38585">MESTDPYHRELSIACLAVQRAALLTKKVLDAVDKGTLDKSDSTPVTIADFTAQALIVSAIHHVFPEDTIVGEEDSMALRQDESLLERAWDLVSSVQLEDEESEALLYSPGSKEEMLELIDLGALGTCSPHNRSWVLDPVDGTATFMQGQQYAVCLALVENGRQKVGVLGCPNLNLSSGRMHEDIVDHDGYGHQLFAVAGQGAYMRRMGRGALLPARRVEPRPQISDFKDLDFVDCVASTSSNYDSHAHFASYLGVPWPHTTDLWAAQLRYVAIAVGGCNTLIKMPRKASYRSKIWDHAGGMLIAEEVGCKVSDLAGNPVDCGLGRTLAECYGMIIAPASIHGRLVEAMRHYRAG</sequence>
<evidence type="ECO:0000313" key="8">
    <source>
        <dbReference type="Proteomes" id="UP000324241"/>
    </source>
</evidence>
<protein>
    <recommendedName>
        <fullName evidence="9">3'(2'),5'-bisphosphate nucleotidase</fullName>
    </recommendedName>
</protein>
<comment type="cofactor">
    <cofactor evidence="1 6">
        <name>Mg(2+)</name>
        <dbReference type="ChEBI" id="CHEBI:18420"/>
    </cofactor>
</comment>
<dbReference type="GO" id="GO:0008441">
    <property type="term" value="F:3'(2'),5'-bisphosphate nucleotidase activity"/>
    <property type="evidence" value="ECO:0007669"/>
    <property type="project" value="TreeGrafter"/>
</dbReference>
<dbReference type="PANTHER" id="PTHR43200:SF2">
    <property type="entry name" value="3'(2'),5'-BISPHOSPHATE NUCLEOTIDASE"/>
    <property type="match status" value="1"/>
</dbReference>
<keyword evidence="5 6" id="KW-0460">Magnesium</keyword>
<accession>A0A5M9MSP5</accession>
<dbReference type="GeneID" id="54325468"/>
<dbReference type="SUPFAM" id="SSF56655">
    <property type="entry name" value="Carbohydrate phosphatase"/>
    <property type="match status" value="1"/>
</dbReference>
<feature type="binding site" evidence="6">
    <location>
        <position position="140"/>
    </location>
    <ligand>
        <name>Mg(2+)</name>
        <dbReference type="ChEBI" id="CHEBI:18420"/>
        <label>1</label>
        <note>catalytic</note>
    </ligand>
</feature>
<dbReference type="OrthoDB" id="411145at2759"/>
<reference evidence="7 8" key="1">
    <citation type="submission" date="2019-08" db="EMBL/GenBank/DDBJ databases">
        <title>The genome sequence of a newly discovered highly antifungal drug resistant Aspergillus species, Aspergillus tanneri NIH 1004.</title>
        <authorList>
            <person name="Mounaud S."/>
            <person name="Singh I."/>
            <person name="Joardar V."/>
            <person name="Pakala S."/>
            <person name="Pakala S."/>
            <person name="Venepally P."/>
            <person name="Chung J.K."/>
            <person name="Losada L."/>
            <person name="Nierman W.C."/>
        </authorList>
    </citation>
    <scope>NUCLEOTIDE SEQUENCE [LARGE SCALE GENOMIC DNA]</scope>
    <source>
        <strain evidence="7 8">NIH1004</strain>
    </source>
</reference>